<keyword evidence="7" id="KW-0328">Glycosyltransferase</keyword>
<keyword evidence="14" id="KW-1185">Reference proteome</keyword>
<dbReference type="GeneID" id="92927172"/>
<evidence type="ECO:0000256" key="2">
    <source>
        <dbReference type="ARBA" id="ARBA00004496"/>
    </source>
</evidence>
<feature type="domain" description="CBM20" evidence="12">
    <location>
        <begin position="1"/>
        <end position="98"/>
    </location>
</feature>
<evidence type="ECO:0000256" key="9">
    <source>
        <dbReference type="ARBA" id="ARBA00023277"/>
    </source>
</evidence>
<evidence type="ECO:0000313" key="13">
    <source>
        <dbReference type="EMBL" id="RKT60975.1"/>
    </source>
</evidence>
<comment type="caution">
    <text evidence="13">The sequence shown here is derived from an EMBL/GenBank/DDBJ whole genome shotgun (WGS) entry which is preliminary data.</text>
</comment>
<comment type="subcellular location">
    <subcellularLocation>
        <location evidence="2">Cytoplasm</location>
    </subcellularLocation>
</comment>
<evidence type="ECO:0000256" key="6">
    <source>
        <dbReference type="ARBA" id="ARBA00022490"/>
    </source>
</evidence>
<dbReference type="SUPFAM" id="SSF49452">
    <property type="entry name" value="Starch-binding domain-like"/>
    <property type="match status" value="2"/>
</dbReference>
<accession>A0A495WJU5</accession>
<keyword evidence="9" id="KW-0119">Carbohydrate metabolism</keyword>
<gene>
    <name evidence="13" type="ORF">BC742_0012</name>
</gene>
<evidence type="ECO:0000259" key="12">
    <source>
        <dbReference type="PROSITE" id="PS51166"/>
    </source>
</evidence>
<reference evidence="13 14" key="1">
    <citation type="submission" date="2018-10" db="EMBL/GenBank/DDBJ databases">
        <title>Genomic Encyclopedia of Archaeal and Bacterial Type Strains, Phase II (KMG-II): from individual species to whole genera.</title>
        <authorList>
            <person name="Goeker M."/>
        </authorList>
    </citation>
    <scope>NUCLEOTIDE SEQUENCE [LARGE SCALE GENOMIC DNA]</scope>
    <source>
        <strain evidence="13 14">NSB1</strain>
    </source>
</reference>
<evidence type="ECO:0000256" key="7">
    <source>
        <dbReference type="ARBA" id="ARBA00022676"/>
    </source>
</evidence>
<keyword evidence="6" id="KW-0963">Cytoplasm</keyword>
<proteinExistence type="inferred from homology"/>
<dbReference type="PROSITE" id="PS51166">
    <property type="entry name" value="CBM20"/>
    <property type="match status" value="2"/>
</dbReference>
<feature type="domain" description="CBM20" evidence="12">
    <location>
        <begin position="124"/>
        <end position="232"/>
    </location>
</feature>
<evidence type="ECO:0000256" key="10">
    <source>
        <dbReference type="ARBA" id="ARBA00031423"/>
    </source>
</evidence>
<dbReference type="PANTHER" id="PTHR32518:SF3">
    <property type="entry name" value="4-ALPHA-GLUCANOTRANSFERASE"/>
    <property type="match status" value="1"/>
</dbReference>
<dbReference type="SUPFAM" id="SSF51445">
    <property type="entry name" value="(Trans)glycosidases"/>
    <property type="match status" value="1"/>
</dbReference>
<dbReference type="Proteomes" id="UP000269493">
    <property type="component" value="Unassembled WGS sequence"/>
</dbReference>
<sequence length="894" mass="104606">MKIVFKIEYRTRWGQELYVTGSHSSLGNFEEEKAVPMRYEGDGIWSLTLNLQSASSGFDYHYLVKEYGQSYDKEWGEPRTFIPSELNHTYYLYDVWQNMPADSSFYSSAFNKVILARHRTGSDVLPSYSTAVTLQIYAPSIRPDEVVALTGTMMSEAWSIKDAIIMDDTRFPLWEAVLDASSLKHPVEYKFLVMKKDSRNVVAWESGNNRVLEIPHLGPGENIVFSGFKWNLPLPDWRGVGVAIPVFSLRSEESWGIGEFLDLKKMVDWAVQTGQRFIQVLPVNDTTMTHTWLDSYPYRANSIFALHPAYLRVTAIDRLKDNDSMVAYEKLAAELNVLPEIDYERVTLMKWEYLKAVFLQSGKKTLNSSGFKEFFKANREWLEPYAAYCCLRDIYETPDFRKWKMYSVFNPDDIAEFCACGNIYYDKVSFYYFVQYHLHIQLLEVRDYAHAKGIVLKGDIPIGVSRDSVDAWSHPELFYMDSQAGAPPDDFSVEGQNWGFPTYNWDEMAKDGYTWWKARFRKMAEYFDAYRIDHILGFFRIWEIPESAIQGVLGHFNPAIPFSIEELQSYGFYFEEHRHAHPYIREYMLQSLFGEYAGEVIHDYLLECGYGIYALSLDFNTQRKIENHFCGKSDEKSLKIKSGLFALTDEILFVEDPYQKRKYHPCISARQTYSYKSLTDYERWCYDRLYVDFFYHRQDAFWKNEAMKKLPPLISSTGMLVCGEDLGMIPQSVPEVMNALQILSLEIQRMPKDPDKEFGDVANYPYLSVCTTSTHDMSGIRAWWEEDRSKTQRYYNCILQEQGEAPYYCEPWICEKILAMHMHSPSMLAIIPLQDWFSIDGNIRRNNPVEERINVPANPRNYWRYRMHITIEDLLKNSDFNERIFELVRSGGRE</sequence>
<dbReference type="Pfam" id="PF02446">
    <property type="entry name" value="Glyco_hydro_77"/>
    <property type="match status" value="1"/>
</dbReference>
<dbReference type="InterPro" id="IPR017853">
    <property type="entry name" value="GH"/>
</dbReference>
<evidence type="ECO:0000256" key="4">
    <source>
        <dbReference type="ARBA" id="ARBA00012560"/>
    </source>
</evidence>
<dbReference type="GO" id="GO:0005975">
    <property type="term" value="P:carbohydrate metabolic process"/>
    <property type="evidence" value="ECO:0007669"/>
    <property type="project" value="InterPro"/>
</dbReference>
<dbReference type="OrthoDB" id="9811841at2"/>
<dbReference type="SMART" id="SM01065">
    <property type="entry name" value="CBM_2"/>
    <property type="match status" value="2"/>
</dbReference>
<dbReference type="RefSeq" id="WP_022602509.1">
    <property type="nucleotide sequence ID" value="NZ_KI440832.1"/>
</dbReference>
<evidence type="ECO:0000256" key="1">
    <source>
        <dbReference type="ARBA" id="ARBA00000439"/>
    </source>
</evidence>
<comment type="catalytic activity">
    <reaction evidence="1">
        <text>Transfers a segment of a (1-&gt;4)-alpha-D-glucan to a new position in an acceptor, which may be glucose or a (1-&gt;4)-alpha-D-glucan.</text>
        <dbReference type="EC" id="2.4.1.25"/>
    </reaction>
</comment>
<dbReference type="InterPro" id="IPR003385">
    <property type="entry name" value="Glyco_hydro_77"/>
</dbReference>
<evidence type="ECO:0000256" key="3">
    <source>
        <dbReference type="ARBA" id="ARBA00005684"/>
    </source>
</evidence>
<comment type="similarity">
    <text evidence="3">Belongs to the disproportionating enzyme family.</text>
</comment>
<evidence type="ECO:0000256" key="8">
    <source>
        <dbReference type="ARBA" id="ARBA00022679"/>
    </source>
</evidence>
<dbReference type="InterPro" id="IPR013783">
    <property type="entry name" value="Ig-like_fold"/>
</dbReference>
<dbReference type="Pfam" id="PF00686">
    <property type="entry name" value="CBM_20"/>
    <property type="match status" value="2"/>
</dbReference>
<evidence type="ECO:0000256" key="11">
    <source>
        <dbReference type="ARBA" id="ARBA00031501"/>
    </source>
</evidence>
<dbReference type="AlphaFoldDB" id="A0A495WJU5"/>
<dbReference type="InterPro" id="IPR002044">
    <property type="entry name" value="CBM20"/>
</dbReference>
<dbReference type="GO" id="GO:2001070">
    <property type="term" value="F:starch binding"/>
    <property type="evidence" value="ECO:0007669"/>
    <property type="project" value="InterPro"/>
</dbReference>
<dbReference type="EMBL" id="RBXN01000001">
    <property type="protein sequence ID" value="RKT60975.1"/>
    <property type="molecule type" value="Genomic_DNA"/>
</dbReference>
<dbReference type="InterPro" id="IPR013784">
    <property type="entry name" value="Carb-bd-like_fold"/>
</dbReference>
<dbReference type="Gene3D" id="2.60.40.10">
    <property type="entry name" value="Immunoglobulins"/>
    <property type="match status" value="2"/>
</dbReference>
<protein>
    <recommendedName>
        <fullName evidence="5">4-alpha-glucanotransferase</fullName>
        <ecNumber evidence="4">2.4.1.25</ecNumber>
    </recommendedName>
    <alternativeName>
        <fullName evidence="10">Amylomaltase</fullName>
    </alternativeName>
    <alternativeName>
        <fullName evidence="11">Disproportionating enzyme</fullName>
    </alternativeName>
</protein>
<dbReference type="EC" id="2.4.1.25" evidence="4"/>
<dbReference type="GO" id="GO:0005737">
    <property type="term" value="C:cytoplasm"/>
    <property type="evidence" value="ECO:0007669"/>
    <property type="project" value="UniProtKB-SubCell"/>
</dbReference>
<dbReference type="Gene3D" id="3.20.20.80">
    <property type="entry name" value="Glycosidases"/>
    <property type="match status" value="2"/>
</dbReference>
<evidence type="ECO:0000313" key="14">
    <source>
        <dbReference type="Proteomes" id="UP000269493"/>
    </source>
</evidence>
<keyword evidence="8 13" id="KW-0808">Transferase</keyword>
<name>A0A495WJU5_9BACT</name>
<organism evidence="13 14">
    <name type="scientific">Coprobacter fastidiosus NSB1 = JCM 33896</name>
    <dbReference type="NCBI Taxonomy" id="1349822"/>
    <lineage>
        <taxon>Bacteria</taxon>
        <taxon>Pseudomonadati</taxon>
        <taxon>Bacteroidota</taxon>
        <taxon>Bacteroidia</taxon>
        <taxon>Bacteroidales</taxon>
        <taxon>Barnesiellaceae</taxon>
        <taxon>Coprobacter</taxon>
    </lineage>
</organism>
<dbReference type="GO" id="GO:0004134">
    <property type="term" value="F:4-alpha-glucanotransferase activity"/>
    <property type="evidence" value="ECO:0007669"/>
    <property type="project" value="UniProtKB-EC"/>
</dbReference>
<evidence type="ECO:0000256" key="5">
    <source>
        <dbReference type="ARBA" id="ARBA00020295"/>
    </source>
</evidence>
<dbReference type="PANTHER" id="PTHR32518">
    <property type="match status" value="1"/>
</dbReference>